<accession>A0ACD3A951</accession>
<sequence>MILRNRAATQAIEEISFSEDPDAEAYRVRWWRHKIQKAFLSPEHGITEEALPEMDTIFTTIEEYDGMTTRSLIASKIGVVLRHLVKLDPDKVPGNATYRFQERARVLREQWVAVLELEAFAKEYWVFV</sequence>
<evidence type="ECO:0000313" key="1">
    <source>
        <dbReference type="EMBL" id="TFK61849.1"/>
    </source>
</evidence>
<dbReference type="EMBL" id="ML208624">
    <property type="protein sequence ID" value="TFK61849.1"/>
    <property type="molecule type" value="Genomic_DNA"/>
</dbReference>
<evidence type="ECO:0000313" key="2">
    <source>
        <dbReference type="Proteomes" id="UP000308600"/>
    </source>
</evidence>
<organism evidence="1 2">
    <name type="scientific">Pluteus cervinus</name>
    <dbReference type="NCBI Taxonomy" id="181527"/>
    <lineage>
        <taxon>Eukaryota</taxon>
        <taxon>Fungi</taxon>
        <taxon>Dikarya</taxon>
        <taxon>Basidiomycota</taxon>
        <taxon>Agaricomycotina</taxon>
        <taxon>Agaricomycetes</taxon>
        <taxon>Agaricomycetidae</taxon>
        <taxon>Agaricales</taxon>
        <taxon>Pluteineae</taxon>
        <taxon>Pluteaceae</taxon>
        <taxon>Pluteus</taxon>
    </lineage>
</organism>
<gene>
    <name evidence="1" type="ORF">BDN72DRAFT_849319</name>
</gene>
<proteinExistence type="predicted"/>
<dbReference type="Proteomes" id="UP000308600">
    <property type="component" value="Unassembled WGS sequence"/>
</dbReference>
<protein>
    <submittedName>
        <fullName evidence="1">Uncharacterized protein</fullName>
    </submittedName>
</protein>
<reference evidence="1 2" key="1">
    <citation type="journal article" date="2019" name="Nat. Ecol. Evol.">
        <title>Megaphylogeny resolves global patterns of mushroom evolution.</title>
        <authorList>
            <person name="Varga T."/>
            <person name="Krizsan K."/>
            <person name="Foldi C."/>
            <person name="Dima B."/>
            <person name="Sanchez-Garcia M."/>
            <person name="Sanchez-Ramirez S."/>
            <person name="Szollosi G.J."/>
            <person name="Szarkandi J.G."/>
            <person name="Papp V."/>
            <person name="Albert L."/>
            <person name="Andreopoulos W."/>
            <person name="Angelini C."/>
            <person name="Antonin V."/>
            <person name="Barry K.W."/>
            <person name="Bougher N.L."/>
            <person name="Buchanan P."/>
            <person name="Buyck B."/>
            <person name="Bense V."/>
            <person name="Catcheside P."/>
            <person name="Chovatia M."/>
            <person name="Cooper J."/>
            <person name="Damon W."/>
            <person name="Desjardin D."/>
            <person name="Finy P."/>
            <person name="Geml J."/>
            <person name="Haridas S."/>
            <person name="Hughes K."/>
            <person name="Justo A."/>
            <person name="Karasinski D."/>
            <person name="Kautmanova I."/>
            <person name="Kiss B."/>
            <person name="Kocsube S."/>
            <person name="Kotiranta H."/>
            <person name="LaButti K.M."/>
            <person name="Lechner B.E."/>
            <person name="Liimatainen K."/>
            <person name="Lipzen A."/>
            <person name="Lukacs Z."/>
            <person name="Mihaltcheva S."/>
            <person name="Morgado L.N."/>
            <person name="Niskanen T."/>
            <person name="Noordeloos M.E."/>
            <person name="Ohm R.A."/>
            <person name="Ortiz-Santana B."/>
            <person name="Ovrebo C."/>
            <person name="Racz N."/>
            <person name="Riley R."/>
            <person name="Savchenko A."/>
            <person name="Shiryaev A."/>
            <person name="Soop K."/>
            <person name="Spirin V."/>
            <person name="Szebenyi C."/>
            <person name="Tomsovsky M."/>
            <person name="Tulloss R.E."/>
            <person name="Uehling J."/>
            <person name="Grigoriev I.V."/>
            <person name="Vagvolgyi C."/>
            <person name="Papp T."/>
            <person name="Martin F.M."/>
            <person name="Miettinen O."/>
            <person name="Hibbett D.S."/>
            <person name="Nagy L.G."/>
        </authorList>
    </citation>
    <scope>NUCLEOTIDE SEQUENCE [LARGE SCALE GENOMIC DNA]</scope>
    <source>
        <strain evidence="1 2">NL-1719</strain>
    </source>
</reference>
<keyword evidence="2" id="KW-1185">Reference proteome</keyword>
<name>A0ACD3A951_9AGAR</name>